<dbReference type="InterPro" id="IPR018300">
    <property type="entry name" value="Aminotrans_IV_CS"/>
</dbReference>
<comment type="cofactor">
    <cofactor evidence="1 12">
        <name>pyridoxal 5'-phosphate</name>
        <dbReference type="ChEBI" id="CHEBI:597326"/>
    </cofactor>
</comment>
<comment type="similarity">
    <text evidence="5 11">Belongs to the class-IV pyridoxal-phosphate-dependent aminotransferase family.</text>
</comment>
<dbReference type="Gene3D" id="3.30.470.10">
    <property type="match status" value="1"/>
</dbReference>
<dbReference type="EC" id="2.6.1.42" evidence="6"/>
<evidence type="ECO:0000256" key="10">
    <source>
        <dbReference type="ARBA" id="ARBA00049229"/>
    </source>
</evidence>
<keyword evidence="14" id="KW-1185">Reference proteome</keyword>
<dbReference type="InterPro" id="IPR001544">
    <property type="entry name" value="Aminotrans_IV"/>
</dbReference>
<comment type="catalytic activity">
    <reaction evidence="10">
        <text>L-leucine + 2-oxoglutarate = 4-methyl-2-oxopentanoate + L-glutamate</text>
        <dbReference type="Rhea" id="RHEA:18321"/>
        <dbReference type="ChEBI" id="CHEBI:16810"/>
        <dbReference type="ChEBI" id="CHEBI:17865"/>
        <dbReference type="ChEBI" id="CHEBI:29985"/>
        <dbReference type="ChEBI" id="CHEBI:57427"/>
        <dbReference type="EC" id="2.6.1.42"/>
    </reaction>
</comment>
<keyword evidence="13" id="KW-0808">Transferase</keyword>
<proteinExistence type="inferred from homology"/>
<dbReference type="GO" id="GO:0046394">
    <property type="term" value="P:carboxylic acid biosynthetic process"/>
    <property type="evidence" value="ECO:0007669"/>
    <property type="project" value="UniProtKB-ARBA"/>
</dbReference>
<evidence type="ECO:0000256" key="2">
    <source>
        <dbReference type="ARBA" id="ARBA00004824"/>
    </source>
</evidence>
<dbReference type="PANTHER" id="PTHR42743">
    <property type="entry name" value="AMINO-ACID AMINOTRANSFERASE"/>
    <property type="match status" value="1"/>
</dbReference>
<evidence type="ECO:0000256" key="5">
    <source>
        <dbReference type="ARBA" id="ARBA00009320"/>
    </source>
</evidence>
<comment type="caution">
    <text evidence="13">The sequence shown here is derived from an EMBL/GenBank/DDBJ whole genome shotgun (WGS) entry which is preliminary data.</text>
</comment>
<protein>
    <recommendedName>
        <fullName evidence="6">branched-chain-amino-acid transaminase</fullName>
        <ecNumber evidence="6">2.6.1.42</ecNumber>
    </recommendedName>
</protein>
<comment type="pathway">
    <text evidence="2">Amino-acid biosynthesis; L-isoleucine biosynthesis; L-isoleucine from 2-oxobutanoate: step 4/4.</text>
</comment>
<sequence>MPPGTKKYLILNGHFYETGKAIFSSENRAFRYGDGLFETMRCHKTVPLFFDDHYERLLRGMAVMRMSVAALPPLDIFKGHIERLIVRNRIFSDARVRLSVFRREGGLYTPESNSISWLLEATPLKEKGYQLNEDGLKIGVFHGFPKTWNLAASFKTLNCTPYVLAGLHKNEQHWDDCLIENQDKQLIESISSNLFWTKNGQLFTPGLPSGCVDGIMRKNTLQFAASQSIAIKETGGVSKEELLNAEEVFLTNSVNGIRWVMAFEEKRYFNKLPKEITRWLNKAIQLQIPG</sequence>
<dbReference type="SUPFAM" id="SSF56752">
    <property type="entry name" value="D-aminoacid aminotransferase-like PLP-dependent enzymes"/>
    <property type="match status" value="1"/>
</dbReference>
<evidence type="ECO:0000256" key="3">
    <source>
        <dbReference type="ARBA" id="ARBA00004931"/>
    </source>
</evidence>
<dbReference type="AlphaFoldDB" id="A0A2U2BA31"/>
<dbReference type="Pfam" id="PF01063">
    <property type="entry name" value="Aminotran_4"/>
    <property type="match status" value="1"/>
</dbReference>
<evidence type="ECO:0000256" key="8">
    <source>
        <dbReference type="ARBA" id="ARBA00048212"/>
    </source>
</evidence>
<dbReference type="OrthoDB" id="9805628at2"/>
<dbReference type="InterPro" id="IPR043132">
    <property type="entry name" value="BCAT-like_C"/>
</dbReference>
<name>A0A2U2BA31_9BACT</name>
<organism evidence="13 14">
    <name type="scientific">Marinilabilia rubra</name>
    <dbReference type="NCBI Taxonomy" id="2162893"/>
    <lineage>
        <taxon>Bacteria</taxon>
        <taxon>Pseudomonadati</taxon>
        <taxon>Bacteroidota</taxon>
        <taxon>Bacteroidia</taxon>
        <taxon>Marinilabiliales</taxon>
        <taxon>Marinilabiliaceae</taxon>
        <taxon>Marinilabilia</taxon>
    </lineage>
</organism>
<dbReference type="PROSITE" id="PS00770">
    <property type="entry name" value="AA_TRANSFER_CLASS_4"/>
    <property type="match status" value="1"/>
</dbReference>
<dbReference type="InterPro" id="IPR036038">
    <property type="entry name" value="Aminotransferase-like"/>
</dbReference>
<dbReference type="EMBL" id="QEWP01000005">
    <property type="protein sequence ID" value="PWD99930.1"/>
    <property type="molecule type" value="Genomic_DNA"/>
</dbReference>
<evidence type="ECO:0000256" key="7">
    <source>
        <dbReference type="ARBA" id="ARBA00022898"/>
    </source>
</evidence>
<dbReference type="Proteomes" id="UP000244956">
    <property type="component" value="Unassembled WGS sequence"/>
</dbReference>
<evidence type="ECO:0000313" key="14">
    <source>
        <dbReference type="Proteomes" id="UP000244956"/>
    </source>
</evidence>
<keyword evidence="7 12" id="KW-0663">Pyridoxal phosphate</keyword>
<accession>A0A2U2BA31</accession>
<evidence type="ECO:0000256" key="1">
    <source>
        <dbReference type="ARBA" id="ARBA00001933"/>
    </source>
</evidence>
<dbReference type="Gene3D" id="3.20.10.10">
    <property type="entry name" value="D-amino Acid Aminotransferase, subunit A, domain 2"/>
    <property type="match status" value="1"/>
</dbReference>
<comment type="pathway">
    <text evidence="3">Amino-acid biosynthesis; L-valine biosynthesis; L-valine from pyruvate: step 4/4.</text>
</comment>
<dbReference type="InterPro" id="IPR043131">
    <property type="entry name" value="BCAT-like_N"/>
</dbReference>
<dbReference type="GO" id="GO:0004084">
    <property type="term" value="F:branched-chain-amino-acid transaminase activity"/>
    <property type="evidence" value="ECO:0007669"/>
    <property type="project" value="UniProtKB-EC"/>
</dbReference>
<comment type="catalytic activity">
    <reaction evidence="8">
        <text>L-valine + 2-oxoglutarate = 3-methyl-2-oxobutanoate + L-glutamate</text>
        <dbReference type="Rhea" id="RHEA:24813"/>
        <dbReference type="ChEBI" id="CHEBI:11851"/>
        <dbReference type="ChEBI" id="CHEBI:16810"/>
        <dbReference type="ChEBI" id="CHEBI:29985"/>
        <dbReference type="ChEBI" id="CHEBI:57762"/>
        <dbReference type="EC" id="2.6.1.42"/>
    </reaction>
</comment>
<dbReference type="PANTHER" id="PTHR42743:SF11">
    <property type="entry name" value="AMINODEOXYCHORISMATE LYASE"/>
    <property type="match status" value="1"/>
</dbReference>
<evidence type="ECO:0000313" key="13">
    <source>
        <dbReference type="EMBL" id="PWD99930.1"/>
    </source>
</evidence>
<evidence type="ECO:0000256" key="12">
    <source>
        <dbReference type="RuleBase" id="RU004516"/>
    </source>
</evidence>
<evidence type="ECO:0000256" key="9">
    <source>
        <dbReference type="ARBA" id="ARBA00048798"/>
    </source>
</evidence>
<reference evidence="13 14" key="1">
    <citation type="submission" date="2018-05" db="EMBL/GenBank/DDBJ databases">
        <title>Marinilabilia rubrum sp. nov., isolated from saltern sediment.</title>
        <authorList>
            <person name="Zhang R."/>
        </authorList>
    </citation>
    <scope>NUCLEOTIDE SEQUENCE [LARGE SCALE GENOMIC DNA]</scope>
    <source>
        <strain evidence="13 14">WTE16</strain>
    </source>
</reference>
<keyword evidence="13" id="KW-0032">Aminotransferase</keyword>
<evidence type="ECO:0000256" key="11">
    <source>
        <dbReference type="RuleBase" id="RU004106"/>
    </source>
</evidence>
<gene>
    <name evidence="13" type="ORF">DDZ16_08565</name>
</gene>
<dbReference type="InterPro" id="IPR050571">
    <property type="entry name" value="Class-IV_PLP-Dep_Aminotrnsfr"/>
</dbReference>
<dbReference type="RefSeq" id="WP_109264031.1">
    <property type="nucleotide sequence ID" value="NZ_QEWP01000005.1"/>
</dbReference>
<comment type="pathway">
    <text evidence="4">Amino-acid biosynthesis; L-leucine biosynthesis; L-leucine from 3-methyl-2-oxobutanoate: step 4/4.</text>
</comment>
<evidence type="ECO:0000256" key="4">
    <source>
        <dbReference type="ARBA" id="ARBA00005072"/>
    </source>
</evidence>
<evidence type="ECO:0000256" key="6">
    <source>
        <dbReference type="ARBA" id="ARBA00013053"/>
    </source>
</evidence>
<comment type="catalytic activity">
    <reaction evidence="9">
        <text>L-isoleucine + 2-oxoglutarate = (S)-3-methyl-2-oxopentanoate + L-glutamate</text>
        <dbReference type="Rhea" id="RHEA:24801"/>
        <dbReference type="ChEBI" id="CHEBI:16810"/>
        <dbReference type="ChEBI" id="CHEBI:29985"/>
        <dbReference type="ChEBI" id="CHEBI:35146"/>
        <dbReference type="ChEBI" id="CHEBI:58045"/>
        <dbReference type="EC" id="2.6.1.42"/>
    </reaction>
</comment>
<dbReference type="CDD" id="cd00449">
    <property type="entry name" value="PLPDE_IV"/>
    <property type="match status" value="1"/>
</dbReference>